<protein>
    <submittedName>
        <fullName evidence="1">Uncharacterized protein</fullName>
    </submittedName>
</protein>
<proteinExistence type="predicted"/>
<dbReference type="Proteomes" id="UP000249915">
    <property type="component" value="Unassembled WGS sequence"/>
</dbReference>
<name>A0A2V4ANG8_9PSEU</name>
<comment type="caution">
    <text evidence="1">The sequence shown here is derived from an EMBL/GenBank/DDBJ whole genome shotgun (WGS) entry which is preliminary data.</text>
</comment>
<dbReference type="AlphaFoldDB" id="A0A2V4ANG8"/>
<keyword evidence="2" id="KW-1185">Reference proteome</keyword>
<organism evidence="1 2">
    <name type="scientific">Prauserella muralis</name>
    <dbReference type="NCBI Taxonomy" id="588067"/>
    <lineage>
        <taxon>Bacteria</taxon>
        <taxon>Bacillati</taxon>
        <taxon>Actinomycetota</taxon>
        <taxon>Actinomycetes</taxon>
        <taxon>Pseudonocardiales</taxon>
        <taxon>Pseudonocardiaceae</taxon>
        <taxon>Prauserella</taxon>
    </lineage>
</organism>
<evidence type="ECO:0000313" key="2">
    <source>
        <dbReference type="Proteomes" id="UP000249915"/>
    </source>
</evidence>
<dbReference type="OrthoDB" id="3631719at2"/>
<accession>A0A2V4ANG8</accession>
<sequence length="144" mass="15557">MRECAFLPLTRDAARVCQDAAQGEARGRATVVRHRAEEVEAAAALCWTALLAGCEAGGRWELGPRLRRLSEATSQYAGTRWWFREGAVHRRRVASAQSRIEDAIADGDGQEFAAAFVGYDHAMASAVVCAQSVTPGVRPPTSVE</sequence>
<dbReference type="RefSeq" id="WP_112284431.1">
    <property type="nucleotide sequence ID" value="NZ_MASW01000006.1"/>
</dbReference>
<evidence type="ECO:0000313" key="1">
    <source>
        <dbReference type="EMBL" id="PXY21189.1"/>
    </source>
</evidence>
<gene>
    <name evidence="1" type="ORF">BAY60_27400</name>
</gene>
<reference evidence="1 2" key="1">
    <citation type="submission" date="2016-07" db="EMBL/GenBank/DDBJ databases">
        <title>Draft genome sequence of Prauserella muralis DSM 45305, isolated from a mould-covered wall in an indoor environment.</title>
        <authorList>
            <person name="Ruckert C."/>
            <person name="Albersmeier A."/>
            <person name="Jiang C.-L."/>
            <person name="Jiang Y."/>
            <person name="Kalinowski J."/>
            <person name="Schneider O."/>
            <person name="Winkler A."/>
            <person name="Zotchev S.B."/>
        </authorList>
    </citation>
    <scope>NUCLEOTIDE SEQUENCE [LARGE SCALE GENOMIC DNA]</scope>
    <source>
        <strain evidence="1 2">DSM 45305</strain>
    </source>
</reference>
<dbReference type="EMBL" id="MASW01000006">
    <property type="protein sequence ID" value="PXY21189.1"/>
    <property type="molecule type" value="Genomic_DNA"/>
</dbReference>